<keyword evidence="3" id="KW-1185">Reference proteome</keyword>
<dbReference type="InterPro" id="IPR006674">
    <property type="entry name" value="HD_domain"/>
</dbReference>
<dbReference type="PANTHER" id="PTHR40202">
    <property type="match status" value="1"/>
</dbReference>
<dbReference type="SUPFAM" id="SSF109604">
    <property type="entry name" value="HD-domain/PDEase-like"/>
    <property type="match status" value="1"/>
</dbReference>
<evidence type="ECO:0000313" key="2">
    <source>
        <dbReference type="EMBL" id="CAK9018459.1"/>
    </source>
</evidence>
<protein>
    <recommendedName>
        <fullName evidence="1">HD domain-containing protein</fullName>
    </recommendedName>
</protein>
<dbReference type="CDD" id="cd00077">
    <property type="entry name" value="HDc"/>
    <property type="match status" value="1"/>
</dbReference>
<dbReference type="EMBL" id="CAXAMN010006668">
    <property type="protein sequence ID" value="CAK9018459.1"/>
    <property type="molecule type" value="Genomic_DNA"/>
</dbReference>
<dbReference type="InterPro" id="IPR003607">
    <property type="entry name" value="HD/PDEase_dom"/>
</dbReference>
<dbReference type="Gene3D" id="1.10.3210.10">
    <property type="entry name" value="Hypothetical protein af1432"/>
    <property type="match status" value="1"/>
</dbReference>
<dbReference type="InterPro" id="IPR052567">
    <property type="entry name" value="OP_Dioxygenase"/>
</dbReference>
<evidence type="ECO:0000259" key="1">
    <source>
        <dbReference type="Pfam" id="PF01966"/>
    </source>
</evidence>
<dbReference type="Proteomes" id="UP001642484">
    <property type="component" value="Unassembled WGS sequence"/>
</dbReference>
<dbReference type="PANTHER" id="PTHR40202:SF1">
    <property type="entry name" value="HD DOMAIN-CONTAINING PROTEIN"/>
    <property type="match status" value="1"/>
</dbReference>
<reference evidence="2 3" key="1">
    <citation type="submission" date="2024-02" db="EMBL/GenBank/DDBJ databases">
        <authorList>
            <person name="Chen Y."/>
            <person name="Shah S."/>
            <person name="Dougan E. K."/>
            <person name="Thang M."/>
            <person name="Chan C."/>
        </authorList>
    </citation>
    <scope>NUCLEOTIDE SEQUENCE [LARGE SCALE GENOMIC DNA]</scope>
</reference>
<accession>A0ABP0JWU3</accession>
<feature type="domain" description="HD" evidence="1">
    <location>
        <begin position="57"/>
        <end position="136"/>
    </location>
</feature>
<organism evidence="2 3">
    <name type="scientific">Durusdinium trenchii</name>
    <dbReference type="NCBI Taxonomy" id="1381693"/>
    <lineage>
        <taxon>Eukaryota</taxon>
        <taxon>Sar</taxon>
        <taxon>Alveolata</taxon>
        <taxon>Dinophyceae</taxon>
        <taxon>Suessiales</taxon>
        <taxon>Symbiodiniaceae</taxon>
        <taxon>Durusdinium</taxon>
    </lineage>
</organism>
<proteinExistence type="predicted"/>
<dbReference type="Pfam" id="PF01966">
    <property type="entry name" value="HD"/>
    <property type="match status" value="1"/>
</dbReference>
<evidence type="ECO:0000313" key="3">
    <source>
        <dbReference type="Proteomes" id="UP001642484"/>
    </source>
</evidence>
<comment type="caution">
    <text evidence="2">The sequence shown here is derived from an EMBL/GenBank/DDBJ whole genome shotgun (WGS) entry which is preliminary data.</text>
</comment>
<name>A0ABP0JWU3_9DINO</name>
<sequence length="228" mass="25302">MLVSARVAVRRLVPSMRPLPRSFSAFGSTSSASVDRIFQLFQKHGCGDYIGEEISQLEHALQAADLAQRSGLGQEATIAALLHDVGHLLGMDDPSSARMEDCGVVDHEKLGGQWLQSLGFSQKVCDLVARHVDGKRYLCAVRKDYHKTLSEASKTTLRHQGGPMTAEVNTAEVCVAKGYGMEVWQTGSSRIWTRCWPVKSSLHLYAKPIYMRLYIILYDICSMECCYA</sequence>
<gene>
    <name evidence="2" type="ORF">CCMP2556_LOCUS13269</name>
</gene>